<dbReference type="RefSeq" id="WP_060594232.1">
    <property type="nucleotide sequence ID" value="NZ_CAACYE020000001.1"/>
</dbReference>
<reference evidence="2" key="1">
    <citation type="submission" date="2015-03" db="EMBL/GenBank/DDBJ databases">
        <authorList>
            <consortium name="Pathogen Informatics"/>
        </authorList>
    </citation>
    <scope>NUCLEOTIDE SEQUENCE [LARGE SCALE GENOMIC DNA]</scope>
    <source>
        <strain evidence="2">NCTC11134</strain>
        <plasmid evidence="2">2</plasmid>
    </source>
</reference>
<sequence length="154" mass="17083">MGEFEVVRHTVISAQPEQVHALIADLRRWREWSPWEDLDPALRREYSGPESGPGARYSWQGNRKAGAGTMEIVTDTGREVGVRLEFRKPMRATNDVTFTLAPVGTTSTEVAWRMRGERSGLGAVFAAVIPMDRLIGKDFEKGLARLRVAAESGA</sequence>
<gene>
    <name evidence="1" type="ORF">ERS450000_04741</name>
</gene>
<evidence type="ECO:0000313" key="1">
    <source>
        <dbReference type="EMBL" id="CRY82020.1"/>
    </source>
</evidence>
<dbReference type="Proteomes" id="UP000057820">
    <property type="component" value="Plasmid 2"/>
</dbReference>
<geneLocation type="plasmid" evidence="1">
    <name>2</name>
</geneLocation>
<dbReference type="InterPro" id="IPR023393">
    <property type="entry name" value="START-like_dom_sf"/>
</dbReference>
<dbReference type="Pfam" id="PF10604">
    <property type="entry name" value="Polyketide_cyc2"/>
    <property type="match status" value="1"/>
</dbReference>
<dbReference type="SUPFAM" id="SSF55961">
    <property type="entry name" value="Bet v1-like"/>
    <property type="match status" value="1"/>
</dbReference>
<dbReference type="Gene3D" id="3.30.530.20">
    <property type="match status" value="1"/>
</dbReference>
<keyword evidence="1" id="KW-0614">Plasmid</keyword>
<name>A0A0H5P2D5_NOCFR</name>
<protein>
    <submittedName>
        <fullName evidence="1">Polyketide cyclase / dehydrase and lipid transport</fullName>
    </submittedName>
</protein>
<dbReference type="InterPro" id="IPR019587">
    <property type="entry name" value="Polyketide_cyclase/dehydratase"/>
</dbReference>
<dbReference type="EMBL" id="LN868939">
    <property type="protein sequence ID" value="CRY82020.1"/>
    <property type="molecule type" value="Genomic_DNA"/>
</dbReference>
<dbReference type="CDD" id="cd07818">
    <property type="entry name" value="SRPBCC_1"/>
    <property type="match status" value="1"/>
</dbReference>
<organism evidence="1 2">
    <name type="scientific">Nocardia farcinica</name>
    <dbReference type="NCBI Taxonomy" id="37329"/>
    <lineage>
        <taxon>Bacteria</taxon>
        <taxon>Bacillati</taxon>
        <taxon>Actinomycetota</taxon>
        <taxon>Actinomycetes</taxon>
        <taxon>Mycobacteriales</taxon>
        <taxon>Nocardiaceae</taxon>
        <taxon>Nocardia</taxon>
    </lineage>
</organism>
<dbReference type="AlphaFoldDB" id="A0A0H5P2D5"/>
<proteinExistence type="predicted"/>
<evidence type="ECO:0000313" key="2">
    <source>
        <dbReference type="Proteomes" id="UP000057820"/>
    </source>
</evidence>
<dbReference type="KEGG" id="nfr:ERS450000_04741"/>
<accession>A0A0H5P2D5</accession>